<feature type="compositionally biased region" description="Low complexity" evidence="1">
    <location>
        <begin position="479"/>
        <end position="501"/>
    </location>
</feature>
<dbReference type="AlphaFoldDB" id="A0A7S2Y554"/>
<dbReference type="PANTHER" id="PTHR15672">
    <property type="entry name" value="CAMP-REGULATED PHOSPHOPROTEIN 21 RELATED R3H DOMAIN CONTAINING PROTEIN"/>
    <property type="match status" value="1"/>
</dbReference>
<feature type="compositionally biased region" description="Basic residues" evidence="1">
    <location>
        <begin position="379"/>
        <end position="393"/>
    </location>
</feature>
<accession>A0A7S2Y554</accession>
<gene>
    <name evidence="3" type="ORF">APAL1065_LOCUS4512</name>
</gene>
<sequence length="581" mass="62515">MESVGPDDIDSALCAGMRDPRERAALFRLEQWYMDFCNSTSLWMDVGGAYNRVIVMGPPASGEEPVRSQPPPQLAGYQTSFHRLLVHRLADRFLIRRESRGTTCIRLYKCPESRVPAVLVQNLDPNVYYPEIPEPTASNMNSSVAMANIPTNGNGMTTAPTSTTDAAMPNSLLTSNNSTPVIVEKQPRKKVMIKKKKSPGLLQKRPQLQTQQSQSSDGSAAATENGSETPSSDSKMEARERAYAEARARIFNEGEAGSSSGEQEGDGGTGTSETVPKEGASEEDAVTDSVAKLSIQGDAAATNNSSPSKPAAAVIPDSPENSGDVSTTASSALTDADRKAVYRNRAEEAADPDFQRGRIRAAMPQVPVPAYNYYPSPHQQHHAHHHQPPHLHHPGAYPPPAGSPGVHKSSSSPALTAASLTASAPAFVPGGPSPTVSYANKAAPPQQGGWTSPQSSPKKNGAKAPPMRYNSNPEHQRGYRPYPQQQQPYHYHPQSNYPPAAGHHHQHHQRYQQHAPPAHMHHPQQAYPQQQPRPMHPRHPHGGASPRGSPTKPPPAASQAPNTTTTASPRNDTPAQVVNPT</sequence>
<name>A0A7S2Y554_9STRA</name>
<evidence type="ECO:0000256" key="1">
    <source>
        <dbReference type="SAM" id="MobiDB-lite"/>
    </source>
</evidence>
<feature type="compositionally biased region" description="Polar residues" evidence="1">
    <location>
        <begin position="559"/>
        <end position="581"/>
    </location>
</feature>
<feature type="compositionally biased region" description="Basic residues" evidence="1">
    <location>
        <begin position="502"/>
        <end position="511"/>
    </location>
</feature>
<dbReference type="PROSITE" id="PS51673">
    <property type="entry name" value="SUZ"/>
    <property type="match status" value="1"/>
</dbReference>
<feature type="domain" description="SUZ" evidence="2">
    <location>
        <begin position="167"/>
        <end position="255"/>
    </location>
</feature>
<organism evidence="3">
    <name type="scientific">Entomoneis paludosa</name>
    <dbReference type="NCBI Taxonomy" id="265537"/>
    <lineage>
        <taxon>Eukaryota</taxon>
        <taxon>Sar</taxon>
        <taxon>Stramenopiles</taxon>
        <taxon>Ochrophyta</taxon>
        <taxon>Bacillariophyta</taxon>
        <taxon>Bacillariophyceae</taxon>
        <taxon>Bacillariophycidae</taxon>
        <taxon>Entomoneidaceae</taxon>
        <taxon>Entomoneis</taxon>
    </lineage>
</organism>
<feature type="compositionally biased region" description="Polar residues" evidence="1">
    <location>
        <begin position="319"/>
        <end position="333"/>
    </location>
</feature>
<reference evidence="3" key="1">
    <citation type="submission" date="2021-01" db="EMBL/GenBank/DDBJ databases">
        <authorList>
            <person name="Corre E."/>
            <person name="Pelletier E."/>
            <person name="Niang G."/>
            <person name="Scheremetjew M."/>
            <person name="Finn R."/>
            <person name="Kale V."/>
            <person name="Holt S."/>
            <person name="Cochrane G."/>
            <person name="Meng A."/>
            <person name="Brown T."/>
            <person name="Cohen L."/>
        </authorList>
    </citation>
    <scope>NUCLEOTIDE SEQUENCE</scope>
    <source>
        <strain evidence="3">CCMP125</strain>
    </source>
</reference>
<feature type="compositionally biased region" description="Low complexity" evidence="1">
    <location>
        <begin position="403"/>
        <end position="417"/>
    </location>
</feature>
<feature type="region of interest" description="Disordered" evidence="1">
    <location>
        <begin position="151"/>
        <end position="417"/>
    </location>
</feature>
<dbReference type="EMBL" id="HBHT01006753">
    <property type="protein sequence ID" value="CAD9949160.1"/>
    <property type="molecule type" value="Transcribed_RNA"/>
</dbReference>
<protein>
    <recommendedName>
        <fullName evidence="2">SUZ domain-containing protein</fullName>
    </recommendedName>
</protein>
<feature type="compositionally biased region" description="Basic residues" evidence="1">
    <location>
        <begin position="187"/>
        <end position="198"/>
    </location>
</feature>
<dbReference type="InterPro" id="IPR051937">
    <property type="entry name" value="R3H_domain_containing"/>
</dbReference>
<evidence type="ECO:0000313" key="3">
    <source>
        <dbReference type="EMBL" id="CAD9949160.1"/>
    </source>
</evidence>
<feature type="compositionally biased region" description="Basic and acidic residues" evidence="1">
    <location>
        <begin position="335"/>
        <end position="356"/>
    </location>
</feature>
<feature type="region of interest" description="Disordered" evidence="1">
    <location>
        <begin position="435"/>
        <end position="581"/>
    </location>
</feature>
<feature type="compositionally biased region" description="Polar residues" evidence="1">
    <location>
        <begin position="448"/>
        <end position="458"/>
    </location>
</feature>
<dbReference type="InterPro" id="IPR024771">
    <property type="entry name" value="SUZ"/>
</dbReference>
<feature type="compositionally biased region" description="Polar residues" evidence="1">
    <location>
        <begin position="151"/>
        <end position="180"/>
    </location>
</feature>
<feature type="compositionally biased region" description="Low complexity" evidence="1">
    <location>
        <begin position="253"/>
        <end position="262"/>
    </location>
</feature>
<feature type="compositionally biased region" description="Low complexity" evidence="1">
    <location>
        <begin position="201"/>
        <end position="216"/>
    </location>
</feature>
<dbReference type="InterPro" id="IPR036867">
    <property type="entry name" value="R3H_dom_sf"/>
</dbReference>
<feature type="compositionally biased region" description="Polar residues" evidence="1">
    <location>
        <begin position="222"/>
        <end position="233"/>
    </location>
</feature>
<feature type="compositionally biased region" description="Basic and acidic residues" evidence="1">
    <location>
        <begin position="234"/>
        <end position="252"/>
    </location>
</feature>
<feature type="compositionally biased region" description="Low complexity" evidence="1">
    <location>
        <begin position="512"/>
        <end position="533"/>
    </location>
</feature>
<proteinExistence type="predicted"/>
<dbReference type="PANTHER" id="PTHR15672:SF8">
    <property type="entry name" value="PROTEIN ENCORE"/>
    <property type="match status" value="1"/>
</dbReference>
<dbReference type="Pfam" id="PF12752">
    <property type="entry name" value="SUZ"/>
    <property type="match status" value="1"/>
</dbReference>
<evidence type="ECO:0000259" key="2">
    <source>
        <dbReference type="PROSITE" id="PS51673"/>
    </source>
</evidence>
<dbReference type="GO" id="GO:0003676">
    <property type="term" value="F:nucleic acid binding"/>
    <property type="evidence" value="ECO:0007669"/>
    <property type="project" value="InterPro"/>
</dbReference>
<dbReference type="Gene3D" id="3.30.1370.50">
    <property type="entry name" value="R3H-like domain"/>
    <property type="match status" value="1"/>
</dbReference>
<dbReference type="SUPFAM" id="SSF82708">
    <property type="entry name" value="R3H domain"/>
    <property type="match status" value="1"/>
</dbReference>